<keyword evidence="6" id="KW-1185">Reference proteome</keyword>
<feature type="domain" description="SGNH" evidence="4">
    <location>
        <begin position="472"/>
        <end position="684"/>
    </location>
</feature>
<evidence type="ECO:0000259" key="3">
    <source>
        <dbReference type="Pfam" id="PF01757"/>
    </source>
</evidence>
<dbReference type="PANTHER" id="PTHR23028:SF53">
    <property type="entry name" value="ACYL_TRANSF_3 DOMAIN-CONTAINING PROTEIN"/>
    <property type="match status" value="1"/>
</dbReference>
<accession>A0ABY2K2M3</accession>
<evidence type="ECO:0000259" key="4">
    <source>
        <dbReference type="Pfam" id="PF19040"/>
    </source>
</evidence>
<evidence type="ECO:0000256" key="2">
    <source>
        <dbReference type="SAM" id="Phobius"/>
    </source>
</evidence>
<feature type="domain" description="Acyltransferase 3" evidence="3">
    <location>
        <begin position="37"/>
        <end position="368"/>
    </location>
</feature>
<feature type="transmembrane region" description="Helical" evidence="2">
    <location>
        <begin position="388"/>
        <end position="408"/>
    </location>
</feature>
<gene>
    <name evidence="5" type="ORF">E4A49_00880</name>
</gene>
<feature type="transmembrane region" description="Helical" evidence="2">
    <location>
        <begin position="62"/>
        <end position="80"/>
    </location>
</feature>
<keyword evidence="2" id="KW-0812">Transmembrane</keyword>
<feature type="transmembrane region" description="Helical" evidence="2">
    <location>
        <begin position="165"/>
        <end position="187"/>
    </location>
</feature>
<feature type="transmembrane region" description="Helical" evidence="2">
    <location>
        <begin position="322"/>
        <end position="341"/>
    </location>
</feature>
<dbReference type="Pfam" id="PF01757">
    <property type="entry name" value="Acyl_transf_3"/>
    <property type="match status" value="1"/>
</dbReference>
<feature type="transmembrane region" description="Helical" evidence="2">
    <location>
        <begin position="281"/>
        <end position="301"/>
    </location>
</feature>
<proteinExistence type="predicted"/>
<keyword evidence="5" id="KW-0808">Transferase</keyword>
<feature type="compositionally biased region" description="Low complexity" evidence="1">
    <location>
        <begin position="8"/>
        <end position="22"/>
    </location>
</feature>
<feature type="region of interest" description="Disordered" evidence="1">
    <location>
        <begin position="1"/>
        <end position="27"/>
    </location>
</feature>
<keyword evidence="2" id="KW-0472">Membrane</keyword>
<evidence type="ECO:0000313" key="5">
    <source>
        <dbReference type="EMBL" id="TFI01606.1"/>
    </source>
</evidence>
<evidence type="ECO:0000256" key="1">
    <source>
        <dbReference type="SAM" id="MobiDB-lite"/>
    </source>
</evidence>
<dbReference type="InterPro" id="IPR002656">
    <property type="entry name" value="Acyl_transf_3_dom"/>
</dbReference>
<dbReference type="InterPro" id="IPR050879">
    <property type="entry name" value="Acyltransferase_3"/>
</dbReference>
<dbReference type="RefSeq" id="WP_082739779.1">
    <property type="nucleotide sequence ID" value="NZ_SPKT01000001.1"/>
</dbReference>
<dbReference type="InterPro" id="IPR043968">
    <property type="entry name" value="SGNH"/>
</dbReference>
<dbReference type="GO" id="GO:0016746">
    <property type="term" value="F:acyltransferase activity"/>
    <property type="evidence" value="ECO:0007669"/>
    <property type="project" value="UniProtKB-KW"/>
</dbReference>
<name>A0ABY2K2M3_9MICC</name>
<dbReference type="Pfam" id="PF19040">
    <property type="entry name" value="SGNH"/>
    <property type="match status" value="1"/>
</dbReference>
<comment type="caution">
    <text evidence="5">The sequence shown here is derived from an EMBL/GenBank/DDBJ whole genome shotgun (WGS) entry which is preliminary data.</text>
</comment>
<dbReference type="EMBL" id="SPKT01000001">
    <property type="protein sequence ID" value="TFI01606.1"/>
    <property type="molecule type" value="Genomic_DNA"/>
</dbReference>
<feature type="transmembrane region" description="Helical" evidence="2">
    <location>
        <begin position="234"/>
        <end position="251"/>
    </location>
</feature>
<reference evidence="5 6" key="1">
    <citation type="submission" date="2019-03" db="EMBL/GenBank/DDBJ databases">
        <title>Reclassification of Micrococcus aloeverae and Micrococcus yunnanensis as later heterotypic synonyms of Micrococcus luteus.</title>
        <authorList>
            <person name="Huang C.-H."/>
        </authorList>
    </citation>
    <scope>NUCLEOTIDE SEQUENCE [LARGE SCALE GENOMIC DNA]</scope>
    <source>
        <strain evidence="5 6">BCRC 12151</strain>
    </source>
</reference>
<sequence length="700" mass="75684">MPARPRHAAAPAAASSTHTSAAKDSGPGGRFGGWRPEVQGLRAVAVLLVVVYHVFTDRVSGGVDIFLFISAFFLTLSFTRKIDGGRPLALGRYWLHVFTRLMPLAIVTILGTLLLVATVYPTEDRASWRLEGLASATYVENWVLAFGAVDYYAADNSSMSPFQHFWSLSVQGQVFLIWPLVFALAAIIVRRTRFGAVSVLGTLFGVIFAASLWWSVTQTAANQAFTYFDTRARLWEFALGSLVALAIPYLRPPRAARLFLGWGGLLSMVAVGMVVDVEGAFPGWIALWPLLSAAAVIVAGTSGSRHGLDRILSSRPLTALGGSAYALYLVHWPLLITYAVLTGRAQANLPAGLAIIVLSVGLAILLTRLVERPMGEWTWPRRSAWRQAAVIGTCLALVAAPVGAWKAWDDRRREEVLAMADRNNPGAAALLEGFVDRSDTDADPIPVVSGRYPFPEYAGACPEEVDIADISRAACKVLVEGDDAAETVLMLGNSHAMQWSPAIAHWAEEQGRRVVSFTRGSCLLAPLEEQLVDNDTCPAWLDDYQSLIDWANPSIVFVQGTRSLDDGGEALTPGMAETIESLVAENRVVLGIRDNPRFGERSMAACARTHGDDSPLCTRKADYLVGTDPIADLAASNPGVVSLDMNDLICPEGVCVPVVGNVRLYWDNNHLTPDYVRSLAPMLAERAESALADNRGEWGG</sequence>
<feature type="transmembrane region" description="Helical" evidence="2">
    <location>
        <begin position="347"/>
        <end position="367"/>
    </location>
</feature>
<feature type="transmembrane region" description="Helical" evidence="2">
    <location>
        <begin position="100"/>
        <end position="120"/>
    </location>
</feature>
<feature type="transmembrane region" description="Helical" evidence="2">
    <location>
        <begin position="132"/>
        <end position="153"/>
    </location>
</feature>
<protein>
    <submittedName>
        <fullName evidence="5">Acyltransferase</fullName>
    </submittedName>
</protein>
<evidence type="ECO:0000313" key="6">
    <source>
        <dbReference type="Proteomes" id="UP000297477"/>
    </source>
</evidence>
<feature type="transmembrane region" description="Helical" evidence="2">
    <location>
        <begin position="258"/>
        <end position="275"/>
    </location>
</feature>
<dbReference type="Proteomes" id="UP000297477">
    <property type="component" value="Unassembled WGS sequence"/>
</dbReference>
<keyword evidence="5" id="KW-0012">Acyltransferase</keyword>
<dbReference type="PANTHER" id="PTHR23028">
    <property type="entry name" value="ACETYLTRANSFERASE"/>
    <property type="match status" value="1"/>
</dbReference>
<organism evidence="5 6">
    <name type="scientific">Micrococcus lylae</name>
    <dbReference type="NCBI Taxonomy" id="1273"/>
    <lineage>
        <taxon>Bacteria</taxon>
        <taxon>Bacillati</taxon>
        <taxon>Actinomycetota</taxon>
        <taxon>Actinomycetes</taxon>
        <taxon>Micrococcales</taxon>
        <taxon>Micrococcaceae</taxon>
        <taxon>Micrococcus</taxon>
    </lineage>
</organism>
<keyword evidence="2" id="KW-1133">Transmembrane helix</keyword>
<feature type="transmembrane region" description="Helical" evidence="2">
    <location>
        <begin position="194"/>
        <end position="214"/>
    </location>
</feature>